<comment type="caution">
    <text evidence="1">The sequence shown here is derived from an EMBL/GenBank/DDBJ whole genome shotgun (WGS) entry which is preliminary data.</text>
</comment>
<accession>A0ABT9VS49</accession>
<organism evidence="1 2">
    <name type="scientific">Aeribacillus alveayuensis</name>
    <dbReference type="NCBI Taxonomy" id="279215"/>
    <lineage>
        <taxon>Bacteria</taxon>
        <taxon>Bacillati</taxon>
        <taxon>Bacillota</taxon>
        <taxon>Bacilli</taxon>
        <taxon>Bacillales</taxon>
        <taxon>Bacillaceae</taxon>
        <taxon>Aeribacillus</taxon>
    </lineage>
</organism>
<proteinExistence type="predicted"/>
<reference evidence="1 2" key="1">
    <citation type="submission" date="2023-07" db="EMBL/GenBank/DDBJ databases">
        <title>Genomic Encyclopedia of Type Strains, Phase IV (KMG-IV): sequencing the most valuable type-strain genomes for metagenomic binning, comparative biology and taxonomic classification.</title>
        <authorList>
            <person name="Goeker M."/>
        </authorList>
    </citation>
    <scope>NUCLEOTIDE SEQUENCE [LARGE SCALE GENOMIC DNA]</scope>
    <source>
        <strain evidence="1 2">DSM 19092</strain>
    </source>
</reference>
<evidence type="ECO:0000313" key="2">
    <source>
        <dbReference type="Proteomes" id="UP001225646"/>
    </source>
</evidence>
<sequence>MLHVYVGKAMCIFIQLIGGKNILLRKNLFVRERRFSCLGGDGCSARLSHHVHA</sequence>
<evidence type="ECO:0000313" key="1">
    <source>
        <dbReference type="EMBL" id="MDQ0163807.1"/>
    </source>
</evidence>
<dbReference type="Proteomes" id="UP001225646">
    <property type="component" value="Unassembled WGS sequence"/>
</dbReference>
<dbReference type="EMBL" id="JAUSTR010000025">
    <property type="protein sequence ID" value="MDQ0163807.1"/>
    <property type="molecule type" value="Genomic_DNA"/>
</dbReference>
<keyword evidence="2" id="KW-1185">Reference proteome</keyword>
<gene>
    <name evidence="1" type="ORF">J2S06_002918</name>
</gene>
<protein>
    <submittedName>
        <fullName evidence="1">Uncharacterized protein</fullName>
    </submittedName>
</protein>
<name>A0ABT9VS49_9BACI</name>